<dbReference type="FunFam" id="3.30.160.60:FF:002343">
    <property type="entry name" value="Zinc finger protein 33A"/>
    <property type="match status" value="1"/>
</dbReference>
<dbReference type="Gene3D" id="3.30.160.60">
    <property type="entry name" value="Classic Zinc Finger"/>
    <property type="match status" value="7"/>
</dbReference>
<evidence type="ECO:0000313" key="14">
    <source>
        <dbReference type="Proteomes" id="UP001488838"/>
    </source>
</evidence>
<gene>
    <name evidence="13" type="ORF">U0070_011528</name>
</gene>
<dbReference type="PANTHER" id="PTHR23226:SF416">
    <property type="entry name" value="FI01424P"/>
    <property type="match status" value="1"/>
</dbReference>
<evidence type="ECO:0000256" key="1">
    <source>
        <dbReference type="ARBA" id="ARBA00004123"/>
    </source>
</evidence>
<keyword evidence="14" id="KW-1185">Reference proteome</keyword>
<reference evidence="13 14" key="1">
    <citation type="journal article" date="2023" name="bioRxiv">
        <title>Conserved and derived expression patterns and positive selection on dental genes reveal complex evolutionary context of ever-growing rodent molars.</title>
        <authorList>
            <person name="Calamari Z.T."/>
            <person name="Song A."/>
            <person name="Cohen E."/>
            <person name="Akter M."/>
            <person name="Roy R.D."/>
            <person name="Hallikas O."/>
            <person name="Christensen M.M."/>
            <person name="Li P."/>
            <person name="Marangoni P."/>
            <person name="Jernvall J."/>
            <person name="Klein O.D."/>
        </authorList>
    </citation>
    <scope>NUCLEOTIDE SEQUENCE [LARGE SCALE GENOMIC DNA]</scope>
    <source>
        <strain evidence="13">V071</strain>
    </source>
</reference>
<sequence length="350" mass="39030">MLQDPQESHLSQGPSWFEENSRDQELAAVLESLTFEDTSEKKAWTANPLVLKSRMPDKEELKDEEPKSTIWPVIILSESLAEGAGVTVEPLYQTAEQEASRTGGGGTPADSSELVEPAFRCAECDQGFQRRSNLMKHLLAHAQEQNPTPDPEGKTKGKDHQSLKDLGSPSSRQESKPYVCSDCGKAFRRSKHLMSHKPFHTGERPFSCQACGPCFTQSSQLISHQQVHTSEKPHACPQCNKRFVRRASLACHLLTHGGLWPYHCAQCGKSFSQMQGLTCHLLSHTGEKPCRCSDCRKRFSQSAHLACNQRIHTEEKPHACDTCGHRFLNNSNLAHYHRSHTGEGPYSCPT</sequence>
<evidence type="ECO:0000313" key="13">
    <source>
        <dbReference type="EMBL" id="KAK7799143.1"/>
    </source>
</evidence>
<proteinExistence type="inferred from homology"/>
<feature type="compositionally biased region" description="Basic and acidic residues" evidence="11">
    <location>
        <begin position="151"/>
        <end position="163"/>
    </location>
</feature>
<keyword evidence="4" id="KW-0677">Repeat</keyword>
<dbReference type="Proteomes" id="UP001488838">
    <property type="component" value="Unassembled WGS sequence"/>
</dbReference>
<organism evidence="13 14">
    <name type="scientific">Myodes glareolus</name>
    <name type="common">Bank vole</name>
    <name type="synonym">Clethrionomys glareolus</name>
    <dbReference type="NCBI Taxonomy" id="447135"/>
    <lineage>
        <taxon>Eukaryota</taxon>
        <taxon>Metazoa</taxon>
        <taxon>Chordata</taxon>
        <taxon>Craniata</taxon>
        <taxon>Vertebrata</taxon>
        <taxon>Euteleostomi</taxon>
        <taxon>Mammalia</taxon>
        <taxon>Eutheria</taxon>
        <taxon>Euarchontoglires</taxon>
        <taxon>Glires</taxon>
        <taxon>Rodentia</taxon>
        <taxon>Myomorpha</taxon>
        <taxon>Muroidea</taxon>
        <taxon>Cricetidae</taxon>
        <taxon>Arvicolinae</taxon>
        <taxon>Myodes</taxon>
    </lineage>
</organism>
<evidence type="ECO:0000256" key="10">
    <source>
        <dbReference type="PROSITE-ProRule" id="PRU00042"/>
    </source>
</evidence>
<dbReference type="FunFam" id="3.30.160.60:FF:000557">
    <property type="entry name" value="zinc finger and SCAN domain-containing protein 29"/>
    <property type="match status" value="1"/>
</dbReference>
<feature type="domain" description="C2H2-type" evidence="12">
    <location>
        <begin position="178"/>
        <end position="205"/>
    </location>
</feature>
<evidence type="ECO:0000256" key="7">
    <source>
        <dbReference type="ARBA" id="ARBA00023015"/>
    </source>
</evidence>
<dbReference type="GO" id="GO:0000981">
    <property type="term" value="F:DNA-binding transcription factor activity, RNA polymerase II-specific"/>
    <property type="evidence" value="ECO:0007669"/>
    <property type="project" value="TreeGrafter"/>
</dbReference>
<evidence type="ECO:0000256" key="5">
    <source>
        <dbReference type="ARBA" id="ARBA00022771"/>
    </source>
</evidence>
<dbReference type="PROSITE" id="PS00028">
    <property type="entry name" value="ZINC_FINGER_C2H2_1"/>
    <property type="match status" value="5"/>
</dbReference>
<comment type="similarity">
    <text evidence="2">Belongs to the krueppel C2H2-type zinc-finger protein family.</text>
</comment>
<accession>A0AAW0H8Z0</accession>
<comment type="subcellular location">
    <subcellularLocation>
        <location evidence="1">Nucleus</location>
    </subcellularLocation>
</comment>
<feature type="region of interest" description="Disordered" evidence="11">
    <location>
        <begin position="1"/>
        <end position="23"/>
    </location>
</feature>
<dbReference type="FunFam" id="3.30.160.60:FF:000624">
    <property type="entry name" value="zinc finger protein 697"/>
    <property type="match status" value="1"/>
</dbReference>
<dbReference type="FunFam" id="3.30.160.60:FF:000052">
    <property type="entry name" value="zinc finger protein 546 isoform X1"/>
    <property type="match status" value="1"/>
</dbReference>
<keyword evidence="5 10" id="KW-0863">Zinc-finger</keyword>
<evidence type="ECO:0000259" key="12">
    <source>
        <dbReference type="PROSITE" id="PS50157"/>
    </source>
</evidence>
<evidence type="ECO:0000256" key="4">
    <source>
        <dbReference type="ARBA" id="ARBA00022737"/>
    </source>
</evidence>
<dbReference type="PANTHER" id="PTHR23226">
    <property type="entry name" value="ZINC FINGER AND SCAN DOMAIN-CONTAINING"/>
    <property type="match status" value="1"/>
</dbReference>
<evidence type="ECO:0000256" key="3">
    <source>
        <dbReference type="ARBA" id="ARBA00022723"/>
    </source>
</evidence>
<dbReference type="FunFam" id="3.30.160.60:FF:000478">
    <property type="entry name" value="Zinc finger protein 133"/>
    <property type="match status" value="1"/>
</dbReference>
<dbReference type="PROSITE" id="PS50157">
    <property type="entry name" value="ZINC_FINGER_C2H2_2"/>
    <property type="match status" value="7"/>
</dbReference>
<evidence type="ECO:0000256" key="8">
    <source>
        <dbReference type="ARBA" id="ARBA00023163"/>
    </source>
</evidence>
<dbReference type="Pfam" id="PF00096">
    <property type="entry name" value="zf-C2H2"/>
    <property type="match status" value="3"/>
</dbReference>
<keyword evidence="7" id="KW-0805">Transcription regulation</keyword>
<evidence type="ECO:0000256" key="2">
    <source>
        <dbReference type="ARBA" id="ARBA00006991"/>
    </source>
</evidence>
<evidence type="ECO:0000256" key="9">
    <source>
        <dbReference type="ARBA" id="ARBA00023242"/>
    </source>
</evidence>
<dbReference type="GO" id="GO:0008270">
    <property type="term" value="F:zinc ion binding"/>
    <property type="evidence" value="ECO:0007669"/>
    <property type="project" value="UniProtKB-KW"/>
</dbReference>
<feature type="domain" description="C2H2-type" evidence="12">
    <location>
        <begin position="206"/>
        <end position="233"/>
    </location>
</feature>
<feature type="domain" description="C2H2-type" evidence="12">
    <location>
        <begin position="318"/>
        <end position="345"/>
    </location>
</feature>
<feature type="domain" description="C2H2-type" evidence="12">
    <location>
        <begin position="262"/>
        <end position="289"/>
    </location>
</feature>
<keyword evidence="8" id="KW-0804">Transcription</keyword>
<dbReference type="AlphaFoldDB" id="A0AAW0H8Z0"/>
<dbReference type="InterPro" id="IPR036236">
    <property type="entry name" value="Znf_C2H2_sf"/>
</dbReference>
<feature type="domain" description="C2H2-type" evidence="12">
    <location>
        <begin position="119"/>
        <end position="146"/>
    </location>
</feature>
<feature type="domain" description="C2H2-type" evidence="12">
    <location>
        <begin position="234"/>
        <end position="261"/>
    </location>
</feature>
<feature type="domain" description="C2H2-type" evidence="12">
    <location>
        <begin position="290"/>
        <end position="317"/>
    </location>
</feature>
<feature type="region of interest" description="Disordered" evidence="11">
    <location>
        <begin position="143"/>
        <end position="177"/>
    </location>
</feature>
<evidence type="ECO:0000256" key="6">
    <source>
        <dbReference type="ARBA" id="ARBA00022833"/>
    </source>
</evidence>
<name>A0AAW0H8Z0_MYOGA</name>
<protein>
    <recommendedName>
        <fullName evidence="12">C2H2-type domain-containing protein</fullName>
    </recommendedName>
</protein>
<keyword evidence="3" id="KW-0479">Metal-binding</keyword>
<dbReference type="InterPro" id="IPR013087">
    <property type="entry name" value="Znf_C2H2_type"/>
</dbReference>
<dbReference type="SUPFAM" id="SSF57667">
    <property type="entry name" value="beta-beta-alpha zinc fingers"/>
    <property type="match status" value="5"/>
</dbReference>
<comment type="caution">
    <text evidence="13">The sequence shown here is derived from an EMBL/GenBank/DDBJ whole genome shotgun (WGS) entry which is preliminary data.</text>
</comment>
<dbReference type="SMART" id="SM00355">
    <property type="entry name" value="ZnF_C2H2"/>
    <property type="match status" value="7"/>
</dbReference>
<dbReference type="FunFam" id="3.30.160.60:FF:000446">
    <property type="entry name" value="Zinc finger protein"/>
    <property type="match status" value="1"/>
</dbReference>
<dbReference type="GO" id="GO:0000978">
    <property type="term" value="F:RNA polymerase II cis-regulatory region sequence-specific DNA binding"/>
    <property type="evidence" value="ECO:0007669"/>
    <property type="project" value="TreeGrafter"/>
</dbReference>
<dbReference type="GO" id="GO:0005634">
    <property type="term" value="C:nucleus"/>
    <property type="evidence" value="ECO:0007669"/>
    <property type="project" value="UniProtKB-SubCell"/>
</dbReference>
<keyword evidence="6" id="KW-0862">Zinc</keyword>
<dbReference type="EMBL" id="JBBHLL010000635">
    <property type="protein sequence ID" value="KAK7799143.1"/>
    <property type="molecule type" value="Genomic_DNA"/>
</dbReference>
<evidence type="ECO:0000256" key="11">
    <source>
        <dbReference type="SAM" id="MobiDB-lite"/>
    </source>
</evidence>
<keyword evidence="9" id="KW-0539">Nucleus</keyword>